<evidence type="ECO:0000256" key="4">
    <source>
        <dbReference type="SAM" id="Phobius"/>
    </source>
</evidence>
<feature type="transmembrane region" description="Helical" evidence="4">
    <location>
        <begin position="140"/>
        <end position="163"/>
    </location>
</feature>
<keyword evidence="3 4" id="KW-0472">Membrane</keyword>
<dbReference type="InterPro" id="IPR020846">
    <property type="entry name" value="MFS_dom"/>
</dbReference>
<dbReference type="OrthoDB" id="5317164at2"/>
<evidence type="ECO:0000256" key="3">
    <source>
        <dbReference type="ARBA" id="ARBA00023136"/>
    </source>
</evidence>
<reference evidence="6 7" key="1">
    <citation type="submission" date="2015-10" db="EMBL/GenBank/DDBJ databases">
        <title>Genome sequencing and analysis of members of genus Stenotrophomonas.</title>
        <authorList>
            <person name="Patil P.P."/>
            <person name="Midha S."/>
            <person name="Patil P.B."/>
        </authorList>
    </citation>
    <scope>NUCLEOTIDE SEQUENCE [LARGE SCALE GENOMIC DNA]</scope>
    <source>
        <strain evidence="6 7">JCM 9942</strain>
    </source>
</reference>
<dbReference type="PANTHER" id="PTHR23523:SF2">
    <property type="entry name" value="2-NITROIMIDAZOLE TRANSPORTER"/>
    <property type="match status" value="1"/>
</dbReference>
<feature type="transmembrane region" description="Helical" evidence="4">
    <location>
        <begin position="217"/>
        <end position="240"/>
    </location>
</feature>
<feature type="transmembrane region" description="Helical" evidence="4">
    <location>
        <begin position="283"/>
        <end position="303"/>
    </location>
</feature>
<dbReference type="InterPro" id="IPR052524">
    <property type="entry name" value="MFS_Cyanate_Porter"/>
</dbReference>
<accession>A0A0R0AEV9</accession>
<feature type="transmembrane region" description="Helical" evidence="4">
    <location>
        <begin position="110"/>
        <end position="128"/>
    </location>
</feature>
<dbReference type="PROSITE" id="PS50850">
    <property type="entry name" value="MFS"/>
    <property type="match status" value="1"/>
</dbReference>
<dbReference type="Pfam" id="PF07690">
    <property type="entry name" value="MFS_1"/>
    <property type="match status" value="1"/>
</dbReference>
<dbReference type="PANTHER" id="PTHR23523">
    <property type="match status" value="1"/>
</dbReference>
<feature type="transmembrane region" description="Helical" evidence="4">
    <location>
        <begin position="175"/>
        <end position="196"/>
    </location>
</feature>
<dbReference type="RefSeq" id="WP_054659027.1">
    <property type="nucleotide sequence ID" value="NZ_BAZI01000135.1"/>
</dbReference>
<comment type="caution">
    <text evidence="6">The sequence shown here is derived from an EMBL/GenBank/DDBJ whole genome shotgun (WGS) entry which is preliminary data.</text>
</comment>
<feature type="domain" description="Major facilitator superfamily (MFS) profile" evidence="5">
    <location>
        <begin position="18"/>
        <end position="397"/>
    </location>
</feature>
<dbReference type="EMBL" id="LLXS01000017">
    <property type="protein sequence ID" value="KRG42713.1"/>
    <property type="molecule type" value="Genomic_DNA"/>
</dbReference>
<evidence type="ECO:0000256" key="1">
    <source>
        <dbReference type="ARBA" id="ARBA00022692"/>
    </source>
</evidence>
<feature type="transmembrane region" description="Helical" evidence="4">
    <location>
        <begin position="341"/>
        <end position="364"/>
    </location>
</feature>
<dbReference type="InterPro" id="IPR036259">
    <property type="entry name" value="MFS_trans_sf"/>
</dbReference>
<feature type="transmembrane region" description="Helical" evidence="4">
    <location>
        <begin position="252"/>
        <end position="276"/>
    </location>
</feature>
<dbReference type="AlphaFoldDB" id="A0A0R0AEV9"/>
<evidence type="ECO:0000313" key="7">
    <source>
        <dbReference type="Proteomes" id="UP000050836"/>
    </source>
</evidence>
<proteinExistence type="predicted"/>
<feature type="transmembrane region" description="Helical" evidence="4">
    <location>
        <begin position="57"/>
        <end position="74"/>
    </location>
</feature>
<keyword evidence="2 4" id="KW-1133">Transmembrane helix</keyword>
<protein>
    <submittedName>
        <fullName evidence="6">MFS transporter</fullName>
    </submittedName>
</protein>
<sequence length="402" mass="42441">MSASNLPQPSTSLFKGRLLAFAAIVLVAANLRSAVTSLTPLLDRLGHVFDFGSTMTGVLGMMPTAAFAVFGLATPRITRTIGLERTAILAMVLATAGLLVRAFADNVGVLMLGSAIALAGMGMGNVVVPPLVKRYFADRVGTLSTIYITVLQAGTMVPALLAVPVANQFDWRISLGMWSLLSAAAVLPWLLLARTAPHIETTTSGTTHTTGEVWKTSLGWGMALMFGMTSLGTYSLFTWLPKVMVEAGASESLGGVMVAVYSAIGLAPSLLVPALAVRMRNPFPIAVMVFVLNMIAFAGLLLAPMRAPWLWAIIAGLGPSTFPLGLTLINLRTRTQAGSAALSGFMQGVGYSLASLGPLLFGWLHGISDGWAWSFAFLALCSTVLLVAAWFACKPQQLEDHW</sequence>
<name>A0A0R0AEV9_9GAMM</name>
<evidence type="ECO:0000313" key="6">
    <source>
        <dbReference type="EMBL" id="KRG42713.1"/>
    </source>
</evidence>
<dbReference type="CDD" id="cd17339">
    <property type="entry name" value="MFS_NIMT_CynX_like"/>
    <property type="match status" value="1"/>
</dbReference>
<feature type="transmembrane region" description="Helical" evidence="4">
    <location>
        <begin position="309"/>
        <end position="329"/>
    </location>
</feature>
<evidence type="ECO:0000256" key="2">
    <source>
        <dbReference type="ARBA" id="ARBA00022989"/>
    </source>
</evidence>
<dbReference type="Proteomes" id="UP000050836">
    <property type="component" value="Unassembled WGS sequence"/>
</dbReference>
<keyword evidence="1 4" id="KW-0812">Transmembrane</keyword>
<evidence type="ECO:0000259" key="5">
    <source>
        <dbReference type="PROSITE" id="PS50850"/>
    </source>
</evidence>
<dbReference type="SUPFAM" id="SSF103473">
    <property type="entry name" value="MFS general substrate transporter"/>
    <property type="match status" value="1"/>
</dbReference>
<dbReference type="Gene3D" id="1.20.1250.20">
    <property type="entry name" value="MFS general substrate transporter like domains"/>
    <property type="match status" value="2"/>
</dbReference>
<keyword evidence="7" id="KW-1185">Reference proteome</keyword>
<organism evidence="6 7">
    <name type="scientific">Stenotrophomonas pictorum JCM 9942</name>
    <dbReference type="NCBI Taxonomy" id="1236960"/>
    <lineage>
        <taxon>Bacteria</taxon>
        <taxon>Pseudomonadati</taxon>
        <taxon>Pseudomonadota</taxon>
        <taxon>Gammaproteobacteria</taxon>
        <taxon>Lysobacterales</taxon>
        <taxon>Lysobacteraceae</taxon>
        <taxon>Stenotrophomonas</taxon>
    </lineage>
</organism>
<dbReference type="InterPro" id="IPR011701">
    <property type="entry name" value="MFS"/>
</dbReference>
<feature type="transmembrane region" description="Helical" evidence="4">
    <location>
        <begin position="86"/>
        <end position="104"/>
    </location>
</feature>
<dbReference type="GO" id="GO:0022857">
    <property type="term" value="F:transmembrane transporter activity"/>
    <property type="evidence" value="ECO:0007669"/>
    <property type="project" value="InterPro"/>
</dbReference>
<feature type="transmembrane region" description="Helical" evidence="4">
    <location>
        <begin position="370"/>
        <end position="393"/>
    </location>
</feature>
<gene>
    <name evidence="6" type="ORF">ARC78_08445</name>
</gene>